<feature type="transmembrane region" description="Helical" evidence="1">
    <location>
        <begin position="156"/>
        <end position="177"/>
    </location>
</feature>
<keyword evidence="1" id="KW-0812">Transmembrane</keyword>
<gene>
    <name evidence="2" type="ORF">BDV35DRAFT_380483</name>
</gene>
<dbReference type="EMBL" id="ML734598">
    <property type="protein sequence ID" value="KAB8246562.1"/>
    <property type="molecule type" value="Genomic_DNA"/>
</dbReference>
<accession>A0A5N6GW48</accession>
<feature type="transmembrane region" description="Helical" evidence="1">
    <location>
        <begin position="198"/>
        <end position="222"/>
    </location>
</feature>
<dbReference type="Proteomes" id="UP000325434">
    <property type="component" value="Unassembled WGS sequence"/>
</dbReference>
<dbReference type="InterPro" id="IPR040410">
    <property type="entry name" value="UPF0658_Golgi"/>
</dbReference>
<feature type="transmembrane region" description="Helical" evidence="1">
    <location>
        <begin position="99"/>
        <end position="120"/>
    </location>
</feature>
<proteinExistence type="predicted"/>
<sequence length="367" mass="41536">MADENIYIFCRSGNTLARQKMYRPTTKNEWWFCGTLLLQALLVIILEIFILVQWQSWVNPNIIQITPSYVVPVGMGIVVFACIYEVILSIDAIHHNNNISLLAVCLTNVCIVVYAVMQYIKMREVTDSLQGTADGMGNPLVDWSRDIWPSMRPAEFAIPAVLTISSLVIIPAAYRLHKDYAWAIYKRIHGSPELRLRYLAYEIYLVLIKFDFFFLTGFIIQYDLIDVHFAEPEYSLTMALIPASLLVMVAGIYCVKSGLRVAMMVVIVCFLGSIAYLLSRIVVLCGNSQRAHTVGREMMLFFAVVALVLIVMTVGCAVQCILNLSYGLQVGRPDSRWPQSSHAFQTLDAPMSPSIQDTRYHRRLSLD</sequence>
<reference evidence="2" key="1">
    <citation type="submission" date="2019-04" db="EMBL/GenBank/DDBJ databases">
        <title>Friends and foes A comparative genomics study of 23 Aspergillus species from section Flavi.</title>
        <authorList>
            <consortium name="DOE Joint Genome Institute"/>
            <person name="Kjaerbolling I."/>
            <person name="Vesth T."/>
            <person name="Frisvad J.C."/>
            <person name="Nybo J.L."/>
            <person name="Theobald S."/>
            <person name="Kildgaard S."/>
            <person name="Isbrandt T."/>
            <person name="Kuo A."/>
            <person name="Sato A."/>
            <person name="Lyhne E.K."/>
            <person name="Kogle M.E."/>
            <person name="Wiebenga A."/>
            <person name="Kun R.S."/>
            <person name="Lubbers R.J."/>
            <person name="Makela M.R."/>
            <person name="Barry K."/>
            <person name="Chovatia M."/>
            <person name="Clum A."/>
            <person name="Daum C."/>
            <person name="Haridas S."/>
            <person name="He G."/>
            <person name="LaButti K."/>
            <person name="Lipzen A."/>
            <person name="Mondo S."/>
            <person name="Riley R."/>
            <person name="Salamov A."/>
            <person name="Simmons B.A."/>
            <person name="Magnuson J.K."/>
            <person name="Henrissat B."/>
            <person name="Mortensen U.H."/>
            <person name="Larsen T.O."/>
            <person name="Devries R.P."/>
            <person name="Grigoriev I.V."/>
            <person name="Machida M."/>
            <person name="Baker S.E."/>
            <person name="Andersen M.R."/>
        </authorList>
    </citation>
    <scope>NUCLEOTIDE SEQUENCE [LARGE SCALE GENOMIC DNA]</scope>
    <source>
        <strain evidence="2">CBS 121.62</strain>
    </source>
</reference>
<dbReference type="VEuPathDB" id="FungiDB:F9C07_1178021"/>
<name>A0A5N6GW48_ASPFL</name>
<protein>
    <submittedName>
        <fullName evidence="2">Uncharacterized protein</fullName>
    </submittedName>
</protein>
<feature type="transmembrane region" description="Helical" evidence="1">
    <location>
        <begin position="299"/>
        <end position="322"/>
    </location>
</feature>
<dbReference type="AlphaFoldDB" id="A0A5N6GW48"/>
<evidence type="ECO:0000313" key="2">
    <source>
        <dbReference type="EMBL" id="KAB8246562.1"/>
    </source>
</evidence>
<dbReference type="VEuPathDB" id="FungiDB:AFLA_012198"/>
<feature type="transmembrane region" description="Helical" evidence="1">
    <location>
        <begin position="261"/>
        <end position="279"/>
    </location>
</feature>
<dbReference type="GO" id="GO:0005794">
    <property type="term" value="C:Golgi apparatus"/>
    <property type="evidence" value="ECO:0007669"/>
    <property type="project" value="TreeGrafter"/>
</dbReference>
<dbReference type="PANTHER" id="PTHR34391:SF1">
    <property type="entry name" value="UPF0658 GOLGI APPARATUS MEMBRANE PROTEIN C1952.10C-RELATED"/>
    <property type="match status" value="1"/>
</dbReference>
<feature type="transmembrane region" description="Helical" evidence="1">
    <location>
        <begin position="30"/>
        <end position="54"/>
    </location>
</feature>
<dbReference type="PANTHER" id="PTHR34391">
    <property type="entry name" value="UPF0658 GOLGI APPARATUS MEMBRANE PROTEIN C1952.10C-RELATED"/>
    <property type="match status" value="1"/>
</dbReference>
<organism evidence="2">
    <name type="scientific">Aspergillus flavus</name>
    <dbReference type="NCBI Taxonomy" id="5059"/>
    <lineage>
        <taxon>Eukaryota</taxon>
        <taxon>Fungi</taxon>
        <taxon>Dikarya</taxon>
        <taxon>Ascomycota</taxon>
        <taxon>Pezizomycotina</taxon>
        <taxon>Eurotiomycetes</taxon>
        <taxon>Eurotiomycetidae</taxon>
        <taxon>Eurotiales</taxon>
        <taxon>Aspergillaceae</taxon>
        <taxon>Aspergillus</taxon>
        <taxon>Aspergillus subgen. Circumdati</taxon>
    </lineage>
</organism>
<feature type="transmembrane region" description="Helical" evidence="1">
    <location>
        <begin position="66"/>
        <end position="87"/>
    </location>
</feature>
<feature type="transmembrane region" description="Helical" evidence="1">
    <location>
        <begin position="234"/>
        <end position="254"/>
    </location>
</feature>
<keyword evidence="1" id="KW-1133">Transmembrane helix</keyword>
<evidence type="ECO:0000256" key="1">
    <source>
        <dbReference type="SAM" id="Phobius"/>
    </source>
</evidence>
<keyword evidence="1" id="KW-0472">Membrane</keyword>